<protein>
    <submittedName>
        <fullName evidence="2">Uncharacterized protein</fullName>
    </submittedName>
</protein>
<feature type="transmembrane region" description="Helical" evidence="1">
    <location>
        <begin position="15"/>
        <end position="35"/>
    </location>
</feature>
<name>A0AA39PEK4_9AGAR</name>
<organism evidence="2 3">
    <name type="scientific">Armillaria novae-zelandiae</name>
    <dbReference type="NCBI Taxonomy" id="153914"/>
    <lineage>
        <taxon>Eukaryota</taxon>
        <taxon>Fungi</taxon>
        <taxon>Dikarya</taxon>
        <taxon>Basidiomycota</taxon>
        <taxon>Agaricomycotina</taxon>
        <taxon>Agaricomycetes</taxon>
        <taxon>Agaricomycetidae</taxon>
        <taxon>Agaricales</taxon>
        <taxon>Marasmiineae</taxon>
        <taxon>Physalacriaceae</taxon>
        <taxon>Armillaria</taxon>
    </lineage>
</organism>
<keyword evidence="1" id="KW-0472">Membrane</keyword>
<evidence type="ECO:0000313" key="3">
    <source>
        <dbReference type="Proteomes" id="UP001175227"/>
    </source>
</evidence>
<proteinExistence type="predicted"/>
<dbReference type="EMBL" id="JAUEPR010000007">
    <property type="protein sequence ID" value="KAK0482762.1"/>
    <property type="molecule type" value="Genomic_DNA"/>
</dbReference>
<gene>
    <name evidence="2" type="ORF">IW261DRAFT_1418290</name>
</gene>
<accession>A0AA39PEK4</accession>
<keyword evidence="3" id="KW-1185">Reference proteome</keyword>
<evidence type="ECO:0000256" key="1">
    <source>
        <dbReference type="SAM" id="Phobius"/>
    </source>
</evidence>
<keyword evidence="1" id="KW-0812">Transmembrane</keyword>
<sequence>MNSGQLLLPAISPDLLNIGICSLALALTSVIADYTSQMFPNGEARLGARFNSIKSTCCAPVIISFKEEYFFFAEQAHVQSTSNTYDSDRPQSAHAAFSTHLRVNAAVTTRGR</sequence>
<keyword evidence="1" id="KW-1133">Transmembrane helix</keyword>
<reference evidence="2" key="1">
    <citation type="submission" date="2023-06" db="EMBL/GenBank/DDBJ databases">
        <authorList>
            <consortium name="Lawrence Berkeley National Laboratory"/>
            <person name="Ahrendt S."/>
            <person name="Sahu N."/>
            <person name="Indic B."/>
            <person name="Wong-Bajracharya J."/>
            <person name="Merenyi Z."/>
            <person name="Ke H.-M."/>
            <person name="Monk M."/>
            <person name="Kocsube S."/>
            <person name="Drula E."/>
            <person name="Lipzen A."/>
            <person name="Balint B."/>
            <person name="Henrissat B."/>
            <person name="Andreopoulos B."/>
            <person name="Martin F.M."/>
            <person name="Harder C.B."/>
            <person name="Rigling D."/>
            <person name="Ford K.L."/>
            <person name="Foster G.D."/>
            <person name="Pangilinan J."/>
            <person name="Papanicolaou A."/>
            <person name="Barry K."/>
            <person name="LaButti K."/>
            <person name="Viragh M."/>
            <person name="Koriabine M."/>
            <person name="Yan M."/>
            <person name="Riley R."/>
            <person name="Champramary S."/>
            <person name="Plett K.L."/>
            <person name="Tsai I.J."/>
            <person name="Slot J."/>
            <person name="Sipos G."/>
            <person name="Plett J."/>
            <person name="Nagy L.G."/>
            <person name="Grigoriev I.V."/>
        </authorList>
    </citation>
    <scope>NUCLEOTIDE SEQUENCE</scope>
    <source>
        <strain evidence="2">ICMP 16352</strain>
    </source>
</reference>
<dbReference type="AlphaFoldDB" id="A0AA39PEK4"/>
<evidence type="ECO:0000313" key="2">
    <source>
        <dbReference type="EMBL" id="KAK0482762.1"/>
    </source>
</evidence>
<dbReference type="Proteomes" id="UP001175227">
    <property type="component" value="Unassembled WGS sequence"/>
</dbReference>
<comment type="caution">
    <text evidence="2">The sequence shown here is derived from an EMBL/GenBank/DDBJ whole genome shotgun (WGS) entry which is preliminary data.</text>
</comment>